<accession>A0AAN8Z828</accession>
<evidence type="ECO:0000259" key="1">
    <source>
        <dbReference type="Pfam" id="PF13456"/>
    </source>
</evidence>
<dbReference type="InterPro" id="IPR002156">
    <property type="entry name" value="RNaseH_domain"/>
</dbReference>
<dbReference type="PANTHER" id="PTHR47723">
    <property type="entry name" value="OS05G0353850 PROTEIN"/>
    <property type="match status" value="1"/>
</dbReference>
<proteinExistence type="predicted"/>
<dbReference type="PANTHER" id="PTHR47723:SF19">
    <property type="entry name" value="POLYNUCLEOTIDYL TRANSFERASE, RIBONUCLEASE H-LIKE SUPERFAMILY PROTEIN"/>
    <property type="match status" value="1"/>
</dbReference>
<dbReference type="InterPro" id="IPR053151">
    <property type="entry name" value="RNase_H-like"/>
</dbReference>
<keyword evidence="3" id="KW-1185">Reference proteome</keyword>
<gene>
    <name evidence="2" type="ORF">RJ641_007579</name>
</gene>
<dbReference type="GO" id="GO:0003676">
    <property type="term" value="F:nucleic acid binding"/>
    <property type="evidence" value="ECO:0007669"/>
    <property type="project" value="InterPro"/>
</dbReference>
<feature type="domain" description="RNase H type-1" evidence="1">
    <location>
        <begin position="18"/>
        <end position="105"/>
    </location>
</feature>
<dbReference type="InterPro" id="IPR044730">
    <property type="entry name" value="RNase_H-like_dom_plant"/>
</dbReference>
<organism evidence="2 3">
    <name type="scientific">Dillenia turbinata</name>
    <dbReference type="NCBI Taxonomy" id="194707"/>
    <lineage>
        <taxon>Eukaryota</taxon>
        <taxon>Viridiplantae</taxon>
        <taxon>Streptophyta</taxon>
        <taxon>Embryophyta</taxon>
        <taxon>Tracheophyta</taxon>
        <taxon>Spermatophyta</taxon>
        <taxon>Magnoliopsida</taxon>
        <taxon>eudicotyledons</taxon>
        <taxon>Gunneridae</taxon>
        <taxon>Pentapetalae</taxon>
        <taxon>Dilleniales</taxon>
        <taxon>Dilleniaceae</taxon>
        <taxon>Dillenia</taxon>
    </lineage>
</organism>
<dbReference type="AlphaFoldDB" id="A0AAN8Z828"/>
<dbReference type="Pfam" id="PF13456">
    <property type="entry name" value="RVT_3"/>
    <property type="match status" value="1"/>
</dbReference>
<evidence type="ECO:0000313" key="2">
    <source>
        <dbReference type="EMBL" id="KAK6925860.1"/>
    </source>
</evidence>
<evidence type="ECO:0000313" key="3">
    <source>
        <dbReference type="Proteomes" id="UP001370490"/>
    </source>
</evidence>
<dbReference type="EMBL" id="JBAMMX010000015">
    <property type="protein sequence ID" value="KAK6925860.1"/>
    <property type="molecule type" value="Genomic_DNA"/>
</dbReference>
<comment type="caution">
    <text evidence="2">The sequence shown here is derived from an EMBL/GenBank/DDBJ whole genome shotgun (WGS) entry which is preliminary data.</text>
</comment>
<dbReference type="InterPro" id="IPR036397">
    <property type="entry name" value="RNaseH_sf"/>
</dbReference>
<dbReference type="GO" id="GO:0004523">
    <property type="term" value="F:RNA-DNA hybrid ribonuclease activity"/>
    <property type="evidence" value="ECO:0007669"/>
    <property type="project" value="InterPro"/>
</dbReference>
<reference evidence="2 3" key="1">
    <citation type="submission" date="2023-12" db="EMBL/GenBank/DDBJ databases">
        <title>A high-quality genome assembly for Dillenia turbinata (Dilleniales).</title>
        <authorList>
            <person name="Chanderbali A."/>
        </authorList>
    </citation>
    <scope>NUCLEOTIDE SEQUENCE [LARGE SCALE GENOMIC DNA]</scope>
    <source>
        <strain evidence="2">LSX21</strain>
        <tissue evidence="2">Leaf</tissue>
    </source>
</reference>
<sequence>MIKLNTNRVSNLITGKVDAGSIFRDSTREWIYSFIINIDKFKVDMVELWGINEDLRIVRDRNLKKFVVEMDSLQIVNMLIRGAKDYHPLKVLIQEYRAMLRVARSYNLITEDAERARFMRMGKGVNGDRCGS</sequence>
<dbReference type="CDD" id="cd06222">
    <property type="entry name" value="RNase_H_like"/>
    <property type="match status" value="1"/>
</dbReference>
<name>A0AAN8Z828_9MAGN</name>
<protein>
    <submittedName>
        <fullName evidence="2">Ribonuclease H domain</fullName>
    </submittedName>
</protein>
<dbReference type="Proteomes" id="UP001370490">
    <property type="component" value="Unassembled WGS sequence"/>
</dbReference>
<dbReference type="Gene3D" id="3.30.420.10">
    <property type="entry name" value="Ribonuclease H-like superfamily/Ribonuclease H"/>
    <property type="match status" value="1"/>
</dbReference>